<name>A0ACB8TTS8_9APHY</name>
<accession>A0ACB8TTS8</accession>
<dbReference type="EMBL" id="MU274931">
    <property type="protein sequence ID" value="KAI0085420.1"/>
    <property type="molecule type" value="Genomic_DNA"/>
</dbReference>
<comment type="caution">
    <text evidence="1">The sequence shown here is derived from an EMBL/GenBank/DDBJ whole genome shotgun (WGS) entry which is preliminary data.</text>
</comment>
<reference evidence="1" key="1">
    <citation type="journal article" date="2021" name="Environ. Microbiol.">
        <title>Gene family expansions and transcriptome signatures uncover fungal adaptations to wood decay.</title>
        <authorList>
            <person name="Hage H."/>
            <person name="Miyauchi S."/>
            <person name="Viragh M."/>
            <person name="Drula E."/>
            <person name="Min B."/>
            <person name="Chaduli D."/>
            <person name="Navarro D."/>
            <person name="Favel A."/>
            <person name="Norest M."/>
            <person name="Lesage-Meessen L."/>
            <person name="Balint B."/>
            <person name="Merenyi Z."/>
            <person name="de Eugenio L."/>
            <person name="Morin E."/>
            <person name="Martinez A.T."/>
            <person name="Baldrian P."/>
            <person name="Stursova M."/>
            <person name="Martinez M.J."/>
            <person name="Novotny C."/>
            <person name="Magnuson J.K."/>
            <person name="Spatafora J.W."/>
            <person name="Maurice S."/>
            <person name="Pangilinan J."/>
            <person name="Andreopoulos W."/>
            <person name="LaButti K."/>
            <person name="Hundley H."/>
            <person name="Na H."/>
            <person name="Kuo A."/>
            <person name="Barry K."/>
            <person name="Lipzen A."/>
            <person name="Henrissat B."/>
            <person name="Riley R."/>
            <person name="Ahrendt S."/>
            <person name="Nagy L.G."/>
            <person name="Grigoriev I.V."/>
            <person name="Martin F."/>
            <person name="Rosso M.N."/>
        </authorList>
    </citation>
    <scope>NUCLEOTIDE SEQUENCE</scope>
    <source>
        <strain evidence="1">CBS 384.51</strain>
    </source>
</reference>
<proteinExistence type="predicted"/>
<protein>
    <submittedName>
        <fullName evidence="1">Aldehyde dehydrogenase</fullName>
    </submittedName>
</protein>
<organism evidence="1 2">
    <name type="scientific">Irpex rosettiformis</name>
    <dbReference type="NCBI Taxonomy" id="378272"/>
    <lineage>
        <taxon>Eukaryota</taxon>
        <taxon>Fungi</taxon>
        <taxon>Dikarya</taxon>
        <taxon>Basidiomycota</taxon>
        <taxon>Agaricomycotina</taxon>
        <taxon>Agaricomycetes</taxon>
        <taxon>Polyporales</taxon>
        <taxon>Irpicaceae</taxon>
        <taxon>Irpex</taxon>
    </lineage>
</organism>
<gene>
    <name evidence="1" type="ORF">BDY19DRAFT_896642</name>
</gene>
<evidence type="ECO:0000313" key="1">
    <source>
        <dbReference type="EMBL" id="KAI0085420.1"/>
    </source>
</evidence>
<evidence type="ECO:0000313" key="2">
    <source>
        <dbReference type="Proteomes" id="UP001055072"/>
    </source>
</evidence>
<sequence length="492" mass="52226">MTVTQLPIVPLFIKGQKTVPNNSSTYQVRSPTGKVLSHVVSASSSDAKAAIEVAQAAFDSWRTLPPIAKETIFRRAITVFSNPDLRAKITETAHQETGVSKPWADILNYYVDSAFSEACDTVYSLRGEVLPSNSGALASIVQKVPYGVIFIISPWNAPVTLTLLSCLPAIAAGNTVVLKTSECSPASQLIVADILKEAGLPDGVFNVIHTSPEDSPSRVAEIIAHPLVRKIGFTGSERVGKIIAGEAAKHLKPCVLELGGKAPAIVLNDANIDAAARGIISGAFVHSGQACIGTERVIVQRGASVQFIEKIKSLASKIKASDQSQDPRAQLGCVFSVGSAQNIISMVKEAIASGAELLHGDLKYDGPLVQPHIVLGAKPGTRLWDRESFGPVFTVAIVDTIDQAVNLANSSTYSLTSSLWTESYDLAFTLSPRIRAGKVIVNSTTLMSESRFSQAALGGSSGYGSFSPGEFVVNQLLSIHKPEGQRFIVADY</sequence>
<keyword evidence="2" id="KW-1185">Reference proteome</keyword>
<dbReference type="Proteomes" id="UP001055072">
    <property type="component" value="Unassembled WGS sequence"/>
</dbReference>